<keyword evidence="3" id="KW-1185">Reference proteome</keyword>
<dbReference type="AlphaFoldDB" id="A0A2U9CV96"/>
<sequence length="155" mass="16332">MSKASRLARPPSAGAGSKLPSPRKECPGMAAAAGRVRVLSVGEKLMRAGSDGILNRHKSLRVAVPQDKAQSETLTERQALNQSPGERGENMGMVPPKSRISPPKASTQHQGSVHNVGNRGESSEGVTEGGQECEQGMLGNQQVLELCLCLNPSPR</sequence>
<proteinExistence type="predicted"/>
<feature type="compositionally biased region" description="Polar residues" evidence="1">
    <location>
        <begin position="104"/>
        <end position="115"/>
    </location>
</feature>
<reference evidence="2 3" key="1">
    <citation type="submission" date="2017-12" db="EMBL/GenBank/DDBJ databases">
        <title>Integrating genomic resources of turbot (Scophthalmus maximus) in depth evaluation of genetic and physical mapping variation across individuals.</title>
        <authorList>
            <person name="Martinez P."/>
        </authorList>
    </citation>
    <scope>NUCLEOTIDE SEQUENCE [LARGE SCALE GENOMIC DNA]</scope>
</reference>
<accession>A0A2U9CV96</accession>
<evidence type="ECO:0000313" key="3">
    <source>
        <dbReference type="Proteomes" id="UP000246464"/>
    </source>
</evidence>
<evidence type="ECO:0000256" key="1">
    <source>
        <dbReference type="SAM" id="MobiDB-lite"/>
    </source>
</evidence>
<gene>
    <name evidence="2" type="ORF">SMAX5B_001880</name>
</gene>
<name>A0A2U9CV96_SCOMX</name>
<feature type="region of interest" description="Disordered" evidence="1">
    <location>
        <begin position="59"/>
        <end position="133"/>
    </location>
</feature>
<dbReference type="Proteomes" id="UP000246464">
    <property type="component" value="Chromosome 21"/>
</dbReference>
<evidence type="ECO:0000313" key="2">
    <source>
        <dbReference type="EMBL" id="AWP20557.1"/>
    </source>
</evidence>
<feature type="region of interest" description="Disordered" evidence="1">
    <location>
        <begin position="1"/>
        <end position="31"/>
    </location>
</feature>
<protein>
    <submittedName>
        <fullName evidence="2">Putative sickle tail protein-like</fullName>
    </submittedName>
</protein>
<feature type="compositionally biased region" description="Polar residues" evidence="1">
    <location>
        <begin position="71"/>
        <end position="84"/>
    </location>
</feature>
<organism evidence="2 3">
    <name type="scientific">Scophthalmus maximus</name>
    <name type="common">Turbot</name>
    <name type="synonym">Psetta maxima</name>
    <dbReference type="NCBI Taxonomy" id="52904"/>
    <lineage>
        <taxon>Eukaryota</taxon>
        <taxon>Metazoa</taxon>
        <taxon>Chordata</taxon>
        <taxon>Craniata</taxon>
        <taxon>Vertebrata</taxon>
        <taxon>Euteleostomi</taxon>
        <taxon>Actinopterygii</taxon>
        <taxon>Neopterygii</taxon>
        <taxon>Teleostei</taxon>
        <taxon>Neoteleostei</taxon>
        <taxon>Acanthomorphata</taxon>
        <taxon>Carangaria</taxon>
        <taxon>Pleuronectiformes</taxon>
        <taxon>Pleuronectoidei</taxon>
        <taxon>Scophthalmidae</taxon>
        <taxon>Scophthalmus</taxon>
    </lineage>
</organism>
<dbReference type="EMBL" id="CP026263">
    <property type="protein sequence ID" value="AWP20557.1"/>
    <property type="molecule type" value="Genomic_DNA"/>
</dbReference>